<dbReference type="InterPro" id="IPR025736">
    <property type="entry name" value="PucR_C-HTH_dom"/>
</dbReference>
<evidence type="ECO:0000256" key="1">
    <source>
        <dbReference type="ARBA" id="ARBA00006754"/>
    </source>
</evidence>
<feature type="domain" description="CdaR GGDEF-like" evidence="3">
    <location>
        <begin position="191"/>
        <end position="326"/>
    </location>
</feature>
<dbReference type="Proteomes" id="UP000027936">
    <property type="component" value="Unassembled WGS sequence"/>
</dbReference>
<comment type="caution">
    <text evidence="4">The sequence shown here is derived from an EMBL/GenBank/DDBJ whole genome shotgun (WGS) entry which is preliminary data.</text>
</comment>
<name>A0A072NGC8_SCHAZ</name>
<dbReference type="EMBL" id="JJRY01000039">
    <property type="protein sequence ID" value="KEF35978.1"/>
    <property type="molecule type" value="Genomic_DNA"/>
</dbReference>
<organism evidence="4 5">
    <name type="scientific">Schinkia azotoformans MEV2011</name>
    <dbReference type="NCBI Taxonomy" id="1348973"/>
    <lineage>
        <taxon>Bacteria</taxon>
        <taxon>Bacillati</taxon>
        <taxon>Bacillota</taxon>
        <taxon>Bacilli</taxon>
        <taxon>Bacillales</taxon>
        <taxon>Bacillaceae</taxon>
        <taxon>Calidifontibacillus/Schinkia group</taxon>
        <taxon>Schinkia</taxon>
    </lineage>
</organism>
<sequence>MELLELLASHVASMLENAKLYNDEKNHKIRLHSLLEYQQKLVLETVKPNSFDGITKIVSHYFGKNVILFDRFIRPISYHLQGSKMDDLSYLFEKATVEIVGTSRGGGWLQLENNEKSEIIVWPINDGIDLLGYLAIEKDKDGIDEFDQIGIDLVLNIYSSQFVKQKLILDAKEQVKDSFINKILVKSIKEPDSIIQYANLFNWNLFDHHRVAVLSLVFEKDEATDENILEKEARKSILWERLKKRITIHDNDIQVANKKDEYILIVPIAKEMNKPKVFWSSFYERVKKWAKEDHIHNHVFMGIGGITKGLEDYYSSYQQALQTLNVVNNRFRDTSFALFDELGGYALLHELKNSSVTNLFTSKYIDPLLKYSKEKNADLFHTLRVFLNNHGNLSKTSNDLFIHRSSLLYRIERIESLLEIDLNDPDHRFNIMLAYRLYDLFYSAES</sequence>
<evidence type="ECO:0000313" key="4">
    <source>
        <dbReference type="EMBL" id="KEF35978.1"/>
    </source>
</evidence>
<feature type="domain" description="PucR C-terminal helix-turn-helix" evidence="2">
    <location>
        <begin position="379"/>
        <end position="436"/>
    </location>
</feature>
<evidence type="ECO:0000259" key="3">
    <source>
        <dbReference type="Pfam" id="PF17853"/>
    </source>
</evidence>
<dbReference type="InterPro" id="IPR041522">
    <property type="entry name" value="CdaR_GGDEF"/>
</dbReference>
<dbReference type="InterPro" id="IPR051448">
    <property type="entry name" value="CdaR-like_regulators"/>
</dbReference>
<dbReference type="InterPro" id="IPR042070">
    <property type="entry name" value="PucR_C-HTH_sf"/>
</dbReference>
<proteinExistence type="inferred from homology"/>
<evidence type="ECO:0000259" key="2">
    <source>
        <dbReference type="Pfam" id="PF13556"/>
    </source>
</evidence>
<dbReference type="AlphaFoldDB" id="A0A072NGC8"/>
<reference evidence="4 5" key="1">
    <citation type="submission" date="2014-04" db="EMBL/GenBank/DDBJ databases">
        <title>Draft genome sequence of Bacillus azotoformans MEV2011, a (co-) denitrifying strain unable to grow in the presence of oxygen.</title>
        <authorList>
            <person name="Nielsen M."/>
            <person name="Schreiber L."/>
            <person name="Finster K."/>
            <person name="Schramm A."/>
        </authorList>
    </citation>
    <scope>NUCLEOTIDE SEQUENCE [LARGE SCALE GENOMIC DNA]</scope>
    <source>
        <strain evidence="4 5">MEV2011</strain>
    </source>
</reference>
<dbReference type="PANTHER" id="PTHR33744:SF1">
    <property type="entry name" value="DNA-BINDING TRANSCRIPTIONAL ACTIVATOR ADER"/>
    <property type="match status" value="1"/>
</dbReference>
<dbReference type="Pfam" id="PF13556">
    <property type="entry name" value="HTH_30"/>
    <property type="match status" value="1"/>
</dbReference>
<accession>A0A072NGC8</accession>
<dbReference type="RefSeq" id="WP_233276236.1">
    <property type="nucleotide sequence ID" value="NZ_JJRY01000039.1"/>
</dbReference>
<comment type="similarity">
    <text evidence="1">Belongs to the CdaR family.</text>
</comment>
<dbReference type="Gene3D" id="1.10.10.2840">
    <property type="entry name" value="PucR C-terminal helix-turn-helix domain"/>
    <property type="match status" value="1"/>
</dbReference>
<evidence type="ECO:0000313" key="5">
    <source>
        <dbReference type="Proteomes" id="UP000027936"/>
    </source>
</evidence>
<protein>
    <submittedName>
        <fullName evidence="4">Regulator of polyketide synthase expression</fullName>
    </submittedName>
</protein>
<dbReference type="PANTHER" id="PTHR33744">
    <property type="entry name" value="CARBOHYDRATE DIACID REGULATOR"/>
    <property type="match status" value="1"/>
</dbReference>
<dbReference type="Pfam" id="PF17853">
    <property type="entry name" value="GGDEF_2"/>
    <property type="match status" value="1"/>
</dbReference>
<dbReference type="PATRIC" id="fig|1348973.3.peg.4698"/>
<gene>
    <name evidence="4" type="ORF">M670_04828</name>
</gene>